<dbReference type="RefSeq" id="WP_106391624.1">
    <property type="nucleotide sequence ID" value="NZ_PVNK01000114.1"/>
</dbReference>
<evidence type="ECO:0000313" key="3">
    <source>
        <dbReference type="Proteomes" id="UP000237968"/>
    </source>
</evidence>
<protein>
    <submittedName>
        <fullName evidence="2">Nitrate reductase delta subunit</fullName>
    </submittedName>
</protein>
<evidence type="ECO:0000313" key="2">
    <source>
        <dbReference type="EMBL" id="PRQ02558.1"/>
    </source>
</evidence>
<dbReference type="AlphaFoldDB" id="A0A2S9YBR0"/>
<dbReference type="Proteomes" id="UP000237968">
    <property type="component" value="Unassembled WGS sequence"/>
</dbReference>
<proteinExistence type="predicted"/>
<dbReference type="SUPFAM" id="SSF89155">
    <property type="entry name" value="TorD-like"/>
    <property type="match status" value="1"/>
</dbReference>
<sequence length="333" mass="36030">MTLAQDPSQDPRVLALAYSRLYAVLARALLRGVDARMLAQLRELDWVGPGDGLEQLATQLHATFELGVFPYAGVFLDPDAQAGACADRVRGFYARAGFSPRPVNAELAPDHLGVELAFMAFVSRAHADGRLGPSSPLLAEFLDACVLAYLPSLVIAARELGEGAWPTMLNELLELVAAQRATLPGPRAAPSLCPAQALLDDARTGLREIAAYLLTPARSGVFLTRADIAALARSRGLARGFGSRLTMLDNLLRGAVEYGELDKLRAGLDELLARRDHRLVELDQRLELGPAIEPWRAAIARTRELVRALHRAPSRDRADPWTSKPSTTTPPAP</sequence>
<comment type="caution">
    <text evidence="2">The sequence shown here is derived from an EMBL/GenBank/DDBJ whole genome shotgun (WGS) entry which is preliminary data.</text>
</comment>
<dbReference type="InterPro" id="IPR036411">
    <property type="entry name" value="TorD-like_sf"/>
</dbReference>
<reference evidence="2 3" key="1">
    <citation type="submission" date="2018-03" db="EMBL/GenBank/DDBJ databases">
        <title>Draft Genome Sequences of the Obligatory Marine Myxobacteria Enhygromyxa salina SWB005.</title>
        <authorList>
            <person name="Poehlein A."/>
            <person name="Moghaddam J.A."/>
            <person name="Harms H."/>
            <person name="Alanjari M."/>
            <person name="Koenig G.M."/>
            <person name="Daniel R."/>
            <person name="Schaeberle T.F."/>
        </authorList>
    </citation>
    <scope>NUCLEOTIDE SEQUENCE [LARGE SCALE GENOMIC DNA]</scope>
    <source>
        <strain evidence="2 3">SWB005</strain>
    </source>
</reference>
<organism evidence="2 3">
    <name type="scientific">Enhygromyxa salina</name>
    <dbReference type="NCBI Taxonomy" id="215803"/>
    <lineage>
        <taxon>Bacteria</taxon>
        <taxon>Pseudomonadati</taxon>
        <taxon>Myxococcota</taxon>
        <taxon>Polyangia</taxon>
        <taxon>Nannocystales</taxon>
        <taxon>Nannocystaceae</taxon>
        <taxon>Enhygromyxa</taxon>
    </lineage>
</organism>
<dbReference type="Pfam" id="PF02613">
    <property type="entry name" value="Nitrate_red_del"/>
    <property type="match status" value="1"/>
</dbReference>
<keyword evidence="3" id="KW-1185">Reference proteome</keyword>
<dbReference type="InterPro" id="IPR020945">
    <property type="entry name" value="DMSO/NO3_reduct_chaperone"/>
</dbReference>
<dbReference type="Gene3D" id="1.10.3480.10">
    <property type="entry name" value="TorD-like"/>
    <property type="match status" value="1"/>
</dbReference>
<feature type="compositionally biased region" description="Basic and acidic residues" evidence="1">
    <location>
        <begin position="310"/>
        <end position="319"/>
    </location>
</feature>
<dbReference type="OrthoDB" id="8478585at2"/>
<feature type="region of interest" description="Disordered" evidence="1">
    <location>
        <begin position="310"/>
        <end position="333"/>
    </location>
</feature>
<gene>
    <name evidence="2" type="ORF">ENSA5_22030</name>
</gene>
<name>A0A2S9YBR0_9BACT</name>
<accession>A0A2S9YBR0</accession>
<evidence type="ECO:0000256" key="1">
    <source>
        <dbReference type="SAM" id="MobiDB-lite"/>
    </source>
</evidence>
<dbReference type="EMBL" id="PVNK01000114">
    <property type="protein sequence ID" value="PRQ02558.1"/>
    <property type="molecule type" value="Genomic_DNA"/>
</dbReference>